<dbReference type="InParanoid" id="E4XSI5"/>
<accession>E4XSI5</accession>
<evidence type="ECO:0008006" key="5">
    <source>
        <dbReference type="Google" id="ProtNLM"/>
    </source>
</evidence>
<evidence type="ECO:0000256" key="2">
    <source>
        <dbReference type="ARBA" id="ARBA00022691"/>
    </source>
</evidence>
<keyword evidence="4" id="KW-1185">Reference proteome</keyword>
<dbReference type="OrthoDB" id="46564at2759"/>
<proteinExistence type="predicted"/>
<dbReference type="Pfam" id="PF10294">
    <property type="entry name" value="Methyltransf_16"/>
    <property type="match status" value="1"/>
</dbReference>
<keyword evidence="1" id="KW-0808">Transferase</keyword>
<dbReference type="SUPFAM" id="SSF53335">
    <property type="entry name" value="S-adenosyl-L-methionine-dependent methyltransferases"/>
    <property type="match status" value="1"/>
</dbReference>
<dbReference type="Proteomes" id="UP000001307">
    <property type="component" value="Unassembled WGS sequence"/>
</dbReference>
<sequence length="191" mass="21748">MYCSDLHEGDPQISAENEDFSIYQLKLRKPLIIDEKDNDGDLIKITKFELPFIPGKMEIQDVGYQIWRASFFLSEYLLDHPQILTGKTVIELGAGSALPSMIAIQFCAEVTATDLDHVLKITRKSIELNKNALKSTIKVSECNWDDPNLNSRFDVCIAADVCYSHHSTMKLFRLLQRLIRSGTQRILISLE</sequence>
<evidence type="ECO:0000256" key="1">
    <source>
        <dbReference type="ARBA" id="ARBA00022603"/>
    </source>
</evidence>
<organism evidence="3">
    <name type="scientific">Oikopleura dioica</name>
    <name type="common">Tunicate</name>
    <dbReference type="NCBI Taxonomy" id="34765"/>
    <lineage>
        <taxon>Eukaryota</taxon>
        <taxon>Metazoa</taxon>
        <taxon>Chordata</taxon>
        <taxon>Tunicata</taxon>
        <taxon>Appendicularia</taxon>
        <taxon>Copelata</taxon>
        <taxon>Oikopleuridae</taxon>
        <taxon>Oikopleura</taxon>
    </lineage>
</organism>
<dbReference type="FunCoup" id="E4XSI5">
    <property type="interactions" value="22"/>
</dbReference>
<reference evidence="3" key="1">
    <citation type="journal article" date="2010" name="Science">
        <title>Plasticity of animal genome architecture unmasked by rapid evolution of a pelagic tunicate.</title>
        <authorList>
            <person name="Denoeud F."/>
            <person name="Henriet S."/>
            <person name="Mungpakdee S."/>
            <person name="Aury J.M."/>
            <person name="Da Silva C."/>
            <person name="Brinkmann H."/>
            <person name="Mikhaleva J."/>
            <person name="Olsen L.C."/>
            <person name="Jubin C."/>
            <person name="Canestro C."/>
            <person name="Bouquet J.M."/>
            <person name="Danks G."/>
            <person name="Poulain J."/>
            <person name="Campsteijn C."/>
            <person name="Adamski M."/>
            <person name="Cross I."/>
            <person name="Yadetie F."/>
            <person name="Muffato M."/>
            <person name="Louis A."/>
            <person name="Butcher S."/>
            <person name="Tsagkogeorga G."/>
            <person name="Konrad A."/>
            <person name="Singh S."/>
            <person name="Jensen M.F."/>
            <person name="Cong E.H."/>
            <person name="Eikeseth-Otteraa H."/>
            <person name="Noel B."/>
            <person name="Anthouard V."/>
            <person name="Porcel B.M."/>
            <person name="Kachouri-Lafond R."/>
            <person name="Nishino A."/>
            <person name="Ugolini M."/>
            <person name="Chourrout P."/>
            <person name="Nishida H."/>
            <person name="Aasland R."/>
            <person name="Huzurbazar S."/>
            <person name="Westhof E."/>
            <person name="Delsuc F."/>
            <person name="Lehrach H."/>
            <person name="Reinhardt R."/>
            <person name="Weissenbach J."/>
            <person name="Roy S.W."/>
            <person name="Artiguenave F."/>
            <person name="Postlethwait J.H."/>
            <person name="Manak J.R."/>
            <person name="Thompson E.M."/>
            <person name="Jaillon O."/>
            <person name="Du Pasquier L."/>
            <person name="Boudinot P."/>
            <person name="Liberles D.A."/>
            <person name="Volff J.N."/>
            <person name="Philippe H."/>
            <person name="Lenhard B."/>
            <person name="Roest Crollius H."/>
            <person name="Wincker P."/>
            <person name="Chourrout D."/>
        </authorList>
    </citation>
    <scope>NUCLEOTIDE SEQUENCE [LARGE SCALE GENOMIC DNA]</scope>
</reference>
<dbReference type="PANTHER" id="PTHR14614">
    <property type="entry name" value="HEPATOCELLULAR CARCINOMA-ASSOCIATED ANTIGEN"/>
    <property type="match status" value="1"/>
</dbReference>
<dbReference type="EMBL" id="FN653135">
    <property type="protein sequence ID" value="CBY12697.1"/>
    <property type="molecule type" value="Genomic_DNA"/>
</dbReference>
<protein>
    <recommendedName>
        <fullName evidence="5">Methyltransferase-like protein 22</fullName>
    </recommendedName>
</protein>
<dbReference type="GO" id="GO:0008168">
    <property type="term" value="F:methyltransferase activity"/>
    <property type="evidence" value="ECO:0007669"/>
    <property type="project" value="UniProtKB-KW"/>
</dbReference>
<dbReference type="AlphaFoldDB" id="E4XSI5"/>
<keyword evidence="2" id="KW-0949">S-adenosyl-L-methionine</keyword>
<dbReference type="InterPro" id="IPR029063">
    <property type="entry name" value="SAM-dependent_MTases_sf"/>
</dbReference>
<name>E4XSI5_OIKDI</name>
<evidence type="ECO:0000313" key="3">
    <source>
        <dbReference type="EMBL" id="CBY12697.1"/>
    </source>
</evidence>
<dbReference type="GO" id="GO:0032259">
    <property type="term" value="P:methylation"/>
    <property type="evidence" value="ECO:0007669"/>
    <property type="project" value="UniProtKB-KW"/>
</dbReference>
<keyword evidence="1" id="KW-0489">Methyltransferase</keyword>
<gene>
    <name evidence="3" type="ORF">GSOID_T00002755001</name>
</gene>
<dbReference type="InterPro" id="IPR019410">
    <property type="entry name" value="Methyltransf_16"/>
</dbReference>
<dbReference type="Gene3D" id="3.40.50.150">
    <property type="entry name" value="Vaccinia Virus protein VP39"/>
    <property type="match status" value="1"/>
</dbReference>
<evidence type="ECO:0000313" key="4">
    <source>
        <dbReference type="Proteomes" id="UP000001307"/>
    </source>
</evidence>